<evidence type="ECO:0000313" key="2">
    <source>
        <dbReference type="Proteomes" id="UP001233172"/>
    </source>
</evidence>
<proteinExistence type="predicted"/>
<gene>
    <name evidence="1" type="ORF">Bpfe_014244</name>
</gene>
<organism evidence="1 2">
    <name type="scientific">Biomphalaria pfeifferi</name>
    <name type="common">Bloodfluke planorb</name>
    <name type="synonym">Freshwater snail</name>
    <dbReference type="NCBI Taxonomy" id="112525"/>
    <lineage>
        <taxon>Eukaryota</taxon>
        <taxon>Metazoa</taxon>
        <taxon>Spiralia</taxon>
        <taxon>Lophotrochozoa</taxon>
        <taxon>Mollusca</taxon>
        <taxon>Gastropoda</taxon>
        <taxon>Heterobranchia</taxon>
        <taxon>Euthyneura</taxon>
        <taxon>Panpulmonata</taxon>
        <taxon>Hygrophila</taxon>
        <taxon>Lymnaeoidea</taxon>
        <taxon>Planorbidae</taxon>
        <taxon>Biomphalaria</taxon>
    </lineage>
</organism>
<accession>A0AAD8FAX8</accession>
<comment type="caution">
    <text evidence="1">The sequence shown here is derived from an EMBL/GenBank/DDBJ whole genome shotgun (WGS) entry which is preliminary data.</text>
</comment>
<protein>
    <submittedName>
        <fullName evidence="1">Uncharacterized protein</fullName>
    </submittedName>
</protein>
<keyword evidence="2" id="KW-1185">Reference proteome</keyword>
<reference evidence="1" key="2">
    <citation type="submission" date="2023-04" db="EMBL/GenBank/DDBJ databases">
        <authorList>
            <person name="Bu L."/>
            <person name="Lu L."/>
            <person name="Laidemitt M.R."/>
            <person name="Zhang S.M."/>
            <person name="Mutuku M."/>
            <person name="Mkoji G."/>
            <person name="Steinauer M."/>
            <person name="Loker E.S."/>
        </authorList>
    </citation>
    <scope>NUCLEOTIDE SEQUENCE</scope>
    <source>
        <strain evidence="1">KasaAsao</strain>
        <tissue evidence="1">Whole Snail</tissue>
    </source>
</reference>
<reference evidence="1" key="1">
    <citation type="journal article" date="2023" name="PLoS Negl. Trop. Dis.">
        <title>A genome sequence for Biomphalaria pfeifferi, the major vector snail for the human-infecting parasite Schistosoma mansoni.</title>
        <authorList>
            <person name="Bu L."/>
            <person name="Lu L."/>
            <person name="Laidemitt M.R."/>
            <person name="Zhang S.M."/>
            <person name="Mutuku M."/>
            <person name="Mkoji G."/>
            <person name="Steinauer M."/>
            <person name="Loker E.S."/>
        </authorList>
    </citation>
    <scope>NUCLEOTIDE SEQUENCE</scope>
    <source>
        <strain evidence="1">KasaAsao</strain>
    </source>
</reference>
<dbReference type="Proteomes" id="UP001233172">
    <property type="component" value="Unassembled WGS sequence"/>
</dbReference>
<feature type="non-terminal residue" evidence="1">
    <location>
        <position position="1"/>
    </location>
</feature>
<name>A0AAD8FAX8_BIOPF</name>
<sequence>TLLTVLAVASSQQQPPATDKCMEEFQNVFNLCINEVKLSPGNVLWFITNGTSPKSEAPTNPETFKTQVCSVQQPMGACIVDKLNPVLNSTICSGASTGTNYLEVVRNQLGLLFSTYDSKCMHACRSTLITDIRECYSSNGVDGNLFANNASNGAVLGTSQVEVNKFCGAKDKIVPCMQAKIDACPEAPQILQSVGVDFTIFNKVVNILCAHGSAYLDSLSCLAGAANNVDDCQQRHAQSLMQLDVEARQNNWSEERFFQSFCNLALEQIKCDMGSWSRKKHNSCSQPGVIEFRKKLACEFLAPQCKANKPLIEKAGNPCSVTDQKPGRKN</sequence>
<dbReference type="AlphaFoldDB" id="A0AAD8FAX8"/>
<dbReference type="EMBL" id="JASAOG010000062">
    <property type="protein sequence ID" value="KAK0056464.1"/>
    <property type="molecule type" value="Genomic_DNA"/>
</dbReference>
<evidence type="ECO:0000313" key="1">
    <source>
        <dbReference type="EMBL" id="KAK0056464.1"/>
    </source>
</evidence>